<proteinExistence type="predicted"/>
<organism evidence="2 3">
    <name type="scientific">Devosia limi DSM 17137</name>
    <dbReference type="NCBI Taxonomy" id="1121477"/>
    <lineage>
        <taxon>Bacteria</taxon>
        <taxon>Pseudomonadati</taxon>
        <taxon>Pseudomonadota</taxon>
        <taxon>Alphaproteobacteria</taxon>
        <taxon>Hyphomicrobiales</taxon>
        <taxon>Devosiaceae</taxon>
        <taxon>Devosia</taxon>
    </lineage>
</organism>
<dbReference type="InterPro" id="IPR006121">
    <property type="entry name" value="HMA_dom"/>
</dbReference>
<dbReference type="Proteomes" id="UP000033608">
    <property type="component" value="Unassembled WGS sequence"/>
</dbReference>
<dbReference type="RefSeq" id="WP_046135162.1">
    <property type="nucleotide sequence ID" value="NZ_LAJF01000068.1"/>
</dbReference>
<dbReference type="Pfam" id="PF00403">
    <property type="entry name" value="HMA"/>
    <property type="match status" value="1"/>
</dbReference>
<keyword evidence="3" id="KW-1185">Reference proteome</keyword>
<name>A0A0F5LRD8_9HYPH</name>
<evidence type="ECO:0000313" key="2">
    <source>
        <dbReference type="EMBL" id="KKB84699.1"/>
    </source>
</evidence>
<dbReference type="AlphaFoldDB" id="A0A0F5LRD8"/>
<protein>
    <recommendedName>
        <fullName evidence="1">HMA domain-containing protein</fullName>
    </recommendedName>
</protein>
<evidence type="ECO:0000313" key="3">
    <source>
        <dbReference type="Proteomes" id="UP000033608"/>
    </source>
</evidence>
<comment type="caution">
    <text evidence="2">The sequence shown here is derived from an EMBL/GenBank/DDBJ whole genome shotgun (WGS) entry which is preliminary data.</text>
</comment>
<dbReference type="CDD" id="cd00371">
    <property type="entry name" value="HMA"/>
    <property type="match status" value="1"/>
</dbReference>
<evidence type="ECO:0000259" key="1">
    <source>
        <dbReference type="Pfam" id="PF00403"/>
    </source>
</evidence>
<sequence length="94" mass="9539">MTCAHCVATVERAVKSVDGAAKVDIDLGALAVKSVDGAAKVDIDLGALAVKSVDGAAKVDIDLGALAVKIESDKPVERFAKAIEDAGYTGELRA</sequence>
<dbReference type="EMBL" id="LAJF01000068">
    <property type="protein sequence ID" value="KKB84699.1"/>
    <property type="molecule type" value="Genomic_DNA"/>
</dbReference>
<dbReference type="PATRIC" id="fig|1121477.3.peg.3119"/>
<feature type="domain" description="HMA" evidence="1">
    <location>
        <begin position="1"/>
        <end position="29"/>
    </location>
</feature>
<dbReference type="InterPro" id="IPR036163">
    <property type="entry name" value="HMA_dom_sf"/>
</dbReference>
<accession>A0A0F5LRD8</accession>
<reference evidence="2 3" key="1">
    <citation type="submission" date="2015-03" db="EMBL/GenBank/DDBJ databases">
        <authorList>
            <person name="Hassan Y.I."/>
            <person name="Lepp D."/>
            <person name="Zhou T."/>
        </authorList>
    </citation>
    <scope>NUCLEOTIDE SEQUENCE [LARGE SCALE GENOMIC DNA]</scope>
    <source>
        <strain evidence="2 3">DSM 17137</strain>
    </source>
</reference>
<gene>
    <name evidence="2" type="ORF">VW29_09995</name>
</gene>
<dbReference type="Gene3D" id="3.30.70.100">
    <property type="match status" value="2"/>
</dbReference>
<dbReference type="GO" id="GO:0046872">
    <property type="term" value="F:metal ion binding"/>
    <property type="evidence" value="ECO:0007669"/>
    <property type="project" value="InterPro"/>
</dbReference>
<dbReference type="SUPFAM" id="SSF55008">
    <property type="entry name" value="HMA, heavy metal-associated domain"/>
    <property type="match status" value="1"/>
</dbReference>